<name>A0A6B2KY26_9EUKA</name>
<protein>
    <recommendedName>
        <fullName evidence="4">Glutamate/phenylalanine/leucine/valine/L-tryptophan dehydrogenase C-terminal domain-containing protein</fullName>
    </recommendedName>
</protein>
<dbReference type="Pfam" id="PF00208">
    <property type="entry name" value="ELFV_dehydrog"/>
    <property type="match status" value="1"/>
</dbReference>
<dbReference type="SMART" id="SM00839">
    <property type="entry name" value="ELFV_dehydrog"/>
    <property type="match status" value="1"/>
</dbReference>
<dbReference type="GO" id="GO:0006538">
    <property type="term" value="P:L-glutamate catabolic process"/>
    <property type="evidence" value="ECO:0007669"/>
    <property type="project" value="TreeGrafter"/>
</dbReference>
<evidence type="ECO:0000313" key="5">
    <source>
        <dbReference type="EMBL" id="NDV29551.1"/>
    </source>
</evidence>
<accession>A0A6B2KY26</accession>
<proteinExistence type="inferred from homology"/>
<organism evidence="5">
    <name type="scientific">Arcella intermedia</name>
    <dbReference type="NCBI Taxonomy" id="1963864"/>
    <lineage>
        <taxon>Eukaryota</taxon>
        <taxon>Amoebozoa</taxon>
        <taxon>Tubulinea</taxon>
        <taxon>Elardia</taxon>
        <taxon>Arcellinida</taxon>
        <taxon>Sphaerothecina</taxon>
        <taxon>Arcellidae</taxon>
        <taxon>Arcella</taxon>
    </lineage>
</organism>
<dbReference type="Gene3D" id="3.40.50.720">
    <property type="entry name" value="NAD(P)-binding Rossmann-like Domain"/>
    <property type="match status" value="1"/>
</dbReference>
<dbReference type="SUPFAM" id="SSF53223">
    <property type="entry name" value="Aminoacid dehydrogenase-like, N-terminal domain"/>
    <property type="match status" value="1"/>
</dbReference>
<dbReference type="InterPro" id="IPR036291">
    <property type="entry name" value="NAD(P)-bd_dom_sf"/>
</dbReference>
<reference evidence="5" key="1">
    <citation type="journal article" date="2020" name="J. Eukaryot. Microbiol.">
        <title>De novo Sequencing, Assembly and Annotation of the Transcriptome for the Free-Living Testate Amoeba Arcella intermedia.</title>
        <authorList>
            <person name="Ribeiro G.M."/>
            <person name="Porfirio-Sousa A.L."/>
            <person name="Maurer-Alcala X.X."/>
            <person name="Katz L.A."/>
            <person name="Lahr D.J.G."/>
        </authorList>
    </citation>
    <scope>NUCLEOTIDE SEQUENCE</scope>
</reference>
<evidence type="ECO:0000256" key="1">
    <source>
        <dbReference type="ARBA" id="ARBA00006382"/>
    </source>
</evidence>
<dbReference type="InterPro" id="IPR056365">
    <property type="entry name" value="NAD-GDH_2nd"/>
</dbReference>
<dbReference type="AlphaFoldDB" id="A0A6B2KY26"/>
<keyword evidence="3" id="KW-0520">NAD</keyword>
<dbReference type="SUPFAM" id="SSF51735">
    <property type="entry name" value="NAD(P)-binding Rossmann-fold domains"/>
    <property type="match status" value="1"/>
</dbReference>
<feature type="domain" description="Glutamate/phenylalanine/leucine/valine/L-tryptophan dehydrogenase C-terminal" evidence="4">
    <location>
        <begin position="457"/>
        <end position="722"/>
    </location>
</feature>
<dbReference type="PANTHER" id="PTHR11606:SF24">
    <property type="entry name" value="NAD-SPECIFIC GLUTAMATE DEHYDROGENASE"/>
    <property type="match status" value="1"/>
</dbReference>
<dbReference type="GO" id="GO:0004352">
    <property type="term" value="F:glutamate dehydrogenase (NAD+) activity"/>
    <property type="evidence" value="ECO:0007669"/>
    <property type="project" value="TreeGrafter"/>
</dbReference>
<evidence type="ECO:0000256" key="2">
    <source>
        <dbReference type="ARBA" id="ARBA00023002"/>
    </source>
</evidence>
<evidence type="ECO:0000256" key="3">
    <source>
        <dbReference type="ARBA" id="ARBA00023027"/>
    </source>
</evidence>
<dbReference type="InterPro" id="IPR006096">
    <property type="entry name" value="Glu/Leu/Phe/Val/Trp_DH_C"/>
</dbReference>
<sequence>MSMYIIDTSPYVESHVSDEETNIWKVASGHFLRSKTFEIRARYQELVKDASSQLSPIFRIHNPASDGTTPVTLTFRHSQKSSFLLKFTEALKFQNLKCSRKFIETFANGIVVYSFYLHTTDMAEINRFLHHVQLLCLIPGSSMRGMFLSGELSVEEYAYAASVRKFIYYFLNQPSEEFEVLAKALKNDTLNLGRLSYLQTKLRREAVSLARINDTLIDSASLIHKLFADFERCCKEKPDFNTKLAEEIKKVTKSDIDSQILTTFLIFNAHIRKTNFWKNNKAALAFSLDPAFVTTSSLYPENPYIIYFVLGQEFQGFHIRFRDISRGGIRVIKSPHRLAFLKNMEGQFAENYDLAHTQNKKNKDIPEFGSKGTVLLNRDAQGRTKTAFQKYIAAIMDLLVIKEGTNVVDHYKNEEILFMGPDENTADLMEWAARYAQTRGYRYWKAFTTGKPPSLGGVPHDTYGMTTRGVHRYVLGCLRKMGLKEEEVTKFQTGGPDGDLGSNECLISRDKTIALVDGSGVVYDPNGLERSELIRLATNRNMISSFDTTKLSPNGFRVLVTDENVTLPSGEVVESGLTFRNEFHLHPLSKADLFVPCGGRPASINLGNVNKFFDKNGKPKYKIIVEGANLFLTQDARLVMENAGVVLYKDASANKGGVTSSSLEVLAAIAMTDAEHKEHMQVTDPNNIPPFYKSYVEEVQERIEHNAELEFECIWSEHLRTGLPRCVLTDKVSEKINELNDNIASSELFHNTELREQIMSLAIPRKLQELIPIDEILRRIPENYARATFAAYLASHFIYKYGLNASEFAFFEFISTEISKAQQKTKTEEL</sequence>
<dbReference type="InterPro" id="IPR046346">
    <property type="entry name" value="Aminoacid_DH-like_N_sf"/>
</dbReference>
<dbReference type="EMBL" id="GIBP01000582">
    <property type="protein sequence ID" value="NDV29551.1"/>
    <property type="molecule type" value="Transcribed_RNA"/>
</dbReference>
<dbReference type="PANTHER" id="PTHR11606">
    <property type="entry name" value="GLUTAMATE DEHYDROGENASE"/>
    <property type="match status" value="1"/>
</dbReference>
<dbReference type="GO" id="GO:0005739">
    <property type="term" value="C:mitochondrion"/>
    <property type="evidence" value="ECO:0007669"/>
    <property type="project" value="TreeGrafter"/>
</dbReference>
<comment type="similarity">
    <text evidence="1">Belongs to the Glu/Leu/Phe/Val dehydrogenases family.</text>
</comment>
<dbReference type="Pfam" id="PF23152">
    <property type="entry name" value="GDH_2nd"/>
    <property type="match status" value="1"/>
</dbReference>
<evidence type="ECO:0000259" key="4">
    <source>
        <dbReference type="SMART" id="SM00839"/>
    </source>
</evidence>
<keyword evidence="2" id="KW-0560">Oxidoreductase</keyword>